<dbReference type="Pfam" id="PF11796">
    <property type="entry name" value="DUF3323"/>
    <property type="match status" value="1"/>
</dbReference>
<dbReference type="EMBL" id="PVSR01000006">
    <property type="protein sequence ID" value="PRW64089.1"/>
    <property type="molecule type" value="Genomic_DNA"/>
</dbReference>
<evidence type="ECO:0000313" key="3">
    <source>
        <dbReference type="EMBL" id="PRW64089.1"/>
    </source>
</evidence>
<comment type="caution">
    <text evidence="3">The sequence shown here is derived from an EMBL/GenBank/DDBJ whole genome shotgun (WGS) entry which is preliminary data.</text>
</comment>
<proteinExistence type="predicted"/>
<accession>A0A2T0GYA5</accession>
<name>A0A2T0GYA5_ACTMO</name>
<sequence>MSEVEDVRAVWDVPELHGLWEKARQALEAPDRPATFRLELPDERTRTKVGEVYGRPMWGQGTRINVAKLDRAVRDTRFGLDLERVLEILHGRPVTRRESASAARAARNDRVTEVFTAALTARGLDTAQWATAWVNWIRRYGRVAEQDLEPVAEQAAAVLSRMVLTPGTSPRSRWSRAELAARAAGGAHLLDNGTTLSRVVLRAAAIAHETEPPTNERERRSLWETCGVSPDAVSATVLCWALPVDDTTGWGTTVAGRTEAGLPTHLTQLDLRAAPERLVRPATVVAVCENPRVLEAAVESEIRHPLVCVSGRPSTVAAELLDRLGEDGAVLRYHGDFDWSGVSIMRSLWTTAGVRPWRMSAADYRSAVDLASAERTDLPILDGEAVETPWDPDLAEVMSTAGRVVEEETVLAWLLADLRSGL</sequence>
<keyword evidence="4" id="KW-1185">Reference proteome</keyword>
<dbReference type="Pfam" id="PF09664">
    <property type="entry name" value="DUF2399"/>
    <property type="match status" value="1"/>
</dbReference>
<organism evidence="3 4">
    <name type="scientific">Actinopolyspora mortivallis</name>
    <dbReference type="NCBI Taxonomy" id="33906"/>
    <lineage>
        <taxon>Bacteria</taxon>
        <taxon>Bacillati</taxon>
        <taxon>Actinomycetota</taxon>
        <taxon>Actinomycetes</taxon>
        <taxon>Actinopolysporales</taxon>
        <taxon>Actinopolysporaceae</taxon>
        <taxon>Actinopolyspora</taxon>
    </lineage>
</organism>
<dbReference type="InterPro" id="IPR024466">
    <property type="entry name" value="CHP02679_N"/>
</dbReference>
<evidence type="ECO:0000259" key="2">
    <source>
        <dbReference type="Pfam" id="PF11796"/>
    </source>
</evidence>
<reference evidence="3 4" key="1">
    <citation type="submission" date="2018-03" db="EMBL/GenBank/DDBJ databases">
        <title>Actinopolyspora mortivallis from Sahara, screening for active biomolecules.</title>
        <authorList>
            <person name="Selama O."/>
            <person name="Wellington E.M.H."/>
            <person name="Hacene H."/>
        </authorList>
    </citation>
    <scope>NUCLEOTIDE SEQUENCE [LARGE SCALE GENOMIC DNA]</scope>
    <source>
        <strain evidence="3 4">M5A</strain>
    </source>
</reference>
<dbReference type="NCBIfam" id="TIGR02679">
    <property type="entry name" value="TIGR02679 family protein"/>
    <property type="match status" value="1"/>
</dbReference>
<dbReference type="InterPro" id="IPR013495">
    <property type="entry name" value="CHP02679"/>
</dbReference>
<protein>
    <submittedName>
        <fullName evidence="3">TIGR02679 family protein</fullName>
    </submittedName>
</protein>
<dbReference type="RefSeq" id="WP_106113069.1">
    <property type="nucleotide sequence ID" value="NZ_PVSR01000006.1"/>
</dbReference>
<evidence type="ECO:0000313" key="4">
    <source>
        <dbReference type="Proteomes" id="UP000239352"/>
    </source>
</evidence>
<feature type="domain" description="Conserved hypothetical protein CHP02679 N terminus" evidence="2">
    <location>
        <begin position="35"/>
        <end position="243"/>
    </location>
</feature>
<gene>
    <name evidence="3" type="ORF">CEP50_06670</name>
</gene>
<feature type="domain" description="DUF2399" evidence="1">
    <location>
        <begin position="264"/>
        <end position="418"/>
    </location>
</feature>
<dbReference type="InParanoid" id="A0A2T0GYA5"/>
<dbReference type="InterPro" id="IPR024465">
    <property type="entry name" value="DUF2399"/>
</dbReference>
<evidence type="ECO:0000259" key="1">
    <source>
        <dbReference type="Pfam" id="PF09664"/>
    </source>
</evidence>
<dbReference type="AlphaFoldDB" id="A0A2T0GYA5"/>
<dbReference type="STRING" id="1050202.GCA_000384035_02404"/>
<dbReference type="Proteomes" id="UP000239352">
    <property type="component" value="Unassembled WGS sequence"/>
</dbReference>